<evidence type="ECO:0000256" key="2">
    <source>
        <dbReference type="ARBA" id="ARBA00023098"/>
    </source>
</evidence>
<dbReference type="SUPFAM" id="SSF49562">
    <property type="entry name" value="C2 domain (Calcium/lipid-binding domain, CaLB)"/>
    <property type="match status" value="1"/>
</dbReference>
<dbReference type="GO" id="GO:0005886">
    <property type="term" value="C:plasma membrane"/>
    <property type="evidence" value="ECO:0007669"/>
    <property type="project" value="TreeGrafter"/>
</dbReference>
<keyword evidence="2" id="KW-0443">Lipid metabolism</keyword>
<dbReference type="EMBL" id="JAMSHJ010000007">
    <property type="protein sequence ID" value="KAI5384776.1"/>
    <property type="molecule type" value="Genomic_DNA"/>
</dbReference>
<dbReference type="AlphaFoldDB" id="A0A9D4VJP1"/>
<dbReference type="GO" id="GO:0009395">
    <property type="term" value="P:phospholipid catabolic process"/>
    <property type="evidence" value="ECO:0007669"/>
    <property type="project" value="TreeGrafter"/>
</dbReference>
<dbReference type="PANTHER" id="PTHR18896:SF153">
    <property type="entry name" value="PHOSPHOLIPASE D"/>
    <property type="match status" value="1"/>
</dbReference>
<dbReference type="InterPro" id="IPR035892">
    <property type="entry name" value="C2_domain_sf"/>
</dbReference>
<name>A0A9D4VJP1_PEA</name>
<organism evidence="3 4">
    <name type="scientific">Pisum sativum</name>
    <name type="common">Garden pea</name>
    <name type="synonym">Lathyrus oleraceus</name>
    <dbReference type="NCBI Taxonomy" id="3888"/>
    <lineage>
        <taxon>Eukaryota</taxon>
        <taxon>Viridiplantae</taxon>
        <taxon>Streptophyta</taxon>
        <taxon>Embryophyta</taxon>
        <taxon>Tracheophyta</taxon>
        <taxon>Spermatophyta</taxon>
        <taxon>Magnoliopsida</taxon>
        <taxon>eudicotyledons</taxon>
        <taxon>Gunneridae</taxon>
        <taxon>Pentapetalae</taxon>
        <taxon>rosids</taxon>
        <taxon>fabids</taxon>
        <taxon>Fabales</taxon>
        <taxon>Fabaceae</taxon>
        <taxon>Papilionoideae</taxon>
        <taxon>50 kb inversion clade</taxon>
        <taxon>NPAAA clade</taxon>
        <taxon>Hologalegina</taxon>
        <taxon>IRL clade</taxon>
        <taxon>Fabeae</taxon>
        <taxon>Lathyrus</taxon>
    </lineage>
</organism>
<dbReference type="GO" id="GO:0004630">
    <property type="term" value="F:phospholipase D activity"/>
    <property type="evidence" value="ECO:0007669"/>
    <property type="project" value="TreeGrafter"/>
</dbReference>
<keyword evidence="1" id="KW-0677">Repeat</keyword>
<proteinExistence type="predicted"/>
<evidence type="ECO:0000256" key="1">
    <source>
        <dbReference type="ARBA" id="ARBA00022737"/>
    </source>
</evidence>
<keyword evidence="4" id="KW-1185">Reference proteome</keyword>
<sequence length="153" mass="17234">MVAHPVQNVKFLVKDNDILGAELIGVVKILVQKIISGNAMNDWFPIIGQYGNCLKPYLELHIPIQYKPIGNGDILPEIELEGRKLFQPSKCWEDICHAILEAYHMLCIIGWTIFHPVKLVREPTKQLSSGGELSLGALLKYKSQKGLRVVMMI</sequence>
<dbReference type="PANTHER" id="PTHR18896">
    <property type="entry name" value="PHOSPHOLIPASE D"/>
    <property type="match status" value="1"/>
</dbReference>
<evidence type="ECO:0000313" key="4">
    <source>
        <dbReference type="Proteomes" id="UP001058974"/>
    </source>
</evidence>
<comment type="caution">
    <text evidence="3">The sequence shown here is derived from an EMBL/GenBank/DDBJ whole genome shotgun (WGS) entry which is preliminary data.</text>
</comment>
<evidence type="ECO:0000313" key="3">
    <source>
        <dbReference type="EMBL" id="KAI5384776.1"/>
    </source>
</evidence>
<dbReference type="InterPro" id="IPR015679">
    <property type="entry name" value="PLipase_D_fam"/>
</dbReference>
<accession>A0A9D4VJP1</accession>
<dbReference type="Gramene" id="Psat07G0168100-T1">
    <property type="protein sequence ID" value="KAI5384776.1"/>
    <property type="gene ID" value="KIW84_071681"/>
</dbReference>
<dbReference type="Proteomes" id="UP001058974">
    <property type="component" value="Chromosome 7"/>
</dbReference>
<protein>
    <submittedName>
        <fullName evidence="3">Uncharacterized protein</fullName>
    </submittedName>
</protein>
<gene>
    <name evidence="3" type="ORF">KIW84_071681</name>
</gene>
<reference evidence="3 4" key="1">
    <citation type="journal article" date="2022" name="Nat. Genet.">
        <title>Improved pea reference genome and pan-genome highlight genomic features and evolutionary characteristics.</title>
        <authorList>
            <person name="Yang T."/>
            <person name="Liu R."/>
            <person name="Luo Y."/>
            <person name="Hu S."/>
            <person name="Wang D."/>
            <person name="Wang C."/>
            <person name="Pandey M.K."/>
            <person name="Ge S."/>
            <person name="Xu Q."/>
            <person name="Li N."/>
            <person name="Li G."/>
            <person name="Huang Y."/>
            <person name="Saxena R.K."/>
            <person name="Ji Y."/>
            <person name="Li M."/>
            <person name="Yan X."/>
            <person name="He Y."/>
            <person name="Liu Y."/>
            <person name="Wang X."/>
            <person name="Xiang C."/>
            <person name="Varshney R.K."/>
            <person name="Ding H."/>
            <person name="Gao S."/>
            <person name="Zong X."/>
        </authorList>
    </citation>
    <scope>NUCLEOTIDE SEQUENCE [LARGE SCALE GENOMIC DNA]</scope>
    <source>
        <strain evidence="3 4">cv. Zhongwan 6</strain>
    </source>
</reference>